<evidence type="ECO:0000259" key="17">
    <source>
        <dbReference type="PROSITE" id="PS50027"/>
    </source>
</evidence>
<dbReference type="FunFam" id="2.60.120.200:FF:000072">
    <property type="entry name" value="basement membrane-specific heparan sulfate proteoglycan core protein-like"/>
    <property type="match status" value="1"/>
</dbReference>
<dbReference type="CDD" id="cd00055">
    <property type="entry name" value="EGF_Lam"/>
    <property type="match status" value="6"/>
</dbReference>
<dbReference type="PROSITE" id="PS01248">
    <property type="entry name" value="EGF_LAM_1"/>
    <property type="match status" value="5"/>
</dbReference>
<dbReference type="PROSITE" id="PS50027">
    <property type="entry name" value="EGF_LAM_2"/>
    <property type="match status" value="4"/>
</dbReference>
<evidence type="ECO:0000259" key="16">
    <source>
        <dbReference type="PROSITE" id="PS50025"/>
    </source>
</evidence>
<evidence type="ECO:0000256" key="5">
    <source>
        <dbReference type="ARBA" id="ARBA00022737"/>
    </source>
</evidence>
<feature type="domain" description="Ig-like" evidence="18">
    <location>
        <begin position="1630"/>
        <end position="1716"/>
    </location>
</feature>
<dbReference type="FunFam" id="4.10.400.10:FF:000058">
    <property type="entry name" value="Basement membrane-specific heparan sulfate proteoglycan core protein"/>
    <property type="match status" value="1"/>
</dbReference>
<keyword evidence="15" id="KW-0472">Membrane</keyword>
<protein>
    <submittedName>
        <fullName evidence="20">Heparan sulfate proteoglycan 2</fullName>
    </submittedName>
</protein>
<dbReference type="PROSITE" id="PS50835">
    <property type="entry name" value="IG_LIKE"/>
    <property type="match status" value="7"/>
</dbReference>
<feature type="domain" description="Ig-like" evidence="18">
    <location>
        <begin position="1806"/>
        <end position="1890"/>
    </location>
</feature>
<evidence type="ECO:0000256" key="13">
    <source>
        <dbReference type="PROSITE-ProRule" id="PRU00124"/>
    </source>
</evidence>
<dbReference type="Pfam" id="PF00053">
    <property type="entry name" value="EGF_laminin"/>
    <property type="match status" value="5"/>
</dbReference>
<evidence type="ECO:0000256" key="6">
    <source>
        <dbReference type="ARBA" id="ARBA00022869"/>
    </source>
</evidence>
<dbReference type="GO" id="GO:0035239">
    <property type="term" value="P:tube morphogenesis"/>
    <property type="evidence" value="ECO:0007669"/>
    <property type="project" value="UniProtKB-ARBA"/>
</dbReference>
<evidence type="ECO:0000256" key="12">
    <source>
        <dbReference type="ARBA" id="ARBA00023319"/>
    </source>
</evidence>
<dbReference type="FunFam" id="2.60.40.10:FF:000644">
    <property type="entry name" value="Basement membrane-specific heparan sulfate proteoglycan core protein"/>
    <property type="match status" value="1"/>
</dbReference>
<evidence type="ECO:0000256" key="9">
    <source>
        <dbReference type="ARBA" id="ARBA00023157"/>
    </source>
</evidence>
<feature type="domain" description="Ig-like" evidence="18">
    <location>
        <begin position="336"/>
        <end position="414"/>
    </location>
</feature>
<dbReference type="InterPro" id="IPR009030">
    <property type="entry name" value="Growth_fac_rcpt_cys_sf"/>
</dbReference>
<feature type="domain" description="Laminin EGF-like" evidence="17">
    <location>
        <begin position="1428"/>
        <end position="1477"/>
    </location>
</feature>
<dbReference type="SMART" id="SM00281">
    <property type="entry name" value="LamB"/>
    <property type="match status" value="3"/>
</dbReference>
<dbReference type="Gene3D" id="2.60.40.10">
    <property type="entry name" value="Immunoglobulins"/>
    <property type="match status" value="7"/>
</dbReference>
<dbReference type="FunFam" id="2.10.25.10:FF:000407">
    <property type="entry name" value="Laminin subunit alpha-3"/>
    <property type="match status" value="1"/>
</dbReference>
<evidence type="ECO:0000256" key="11">
    <source>
        <dbReference type="ARBA" id="ARBA00023292"/>
    </source>
</evidence>
<dbReference type="SMART" id="SM00181">
    <property type="entry name" value="EGF"/>
    <property type="match status" value="7"/>
</dbReference>
<dbReference type="FunFam" id="2.10.25.10:FF:000033">
    <property type="entry name" value="Laminin subunit alpha 2"/>
    <property type="match status" value="1"/>
</dbReference>
<dbReference type="InterPro" id="IPR036055">
    <property type="entry name" value="LDL_receptor-like_sf"/>
</dbReference>
<proteinExistence type="predicted"/>
<feature type="disulfide bond" evidence="13">
    <location>
        <begin position="319"/>
        <end position="334"/>
    </location>
</feature>
<feature type="domain" description="Ig-like" evidence="18">
    <location>
        <begin position="2066"/>
        <end position="2127"/>
    </location>
</feature>
<feature type="domain" description="Ig-like" evidence="18">
    <location>
        <begin position="1725"/>
        <end position="1796"/>
    </location>
</feature>
<keyword evidence="11 14" id="KW-0424">Laminin EGF-like domain</keyword>
<dbReference type="Pfam" id="PF13927">
    <property type="entry name" value="Ig_3"/>
    <property type="match status" value="4"/>
</dbReference>
<feature type="disulfide bond" evidence="13">
    <location>
        <begin position="167"/>
        <end position="182"/>
    </location>
</feature>
<feature type="disulfide bond" evidence="13">
    <location>
        <begin position="216"/>
        <end position="228"/>
    </location>
</feature>
<keyword evidence="12" id="KW-0393">Immunoglobulin domain</keyword>
<evidence type="ECO:0000259" key="19">
    <source>
        <dbReference type="PROSITE" id="PS51115"/>
    </source>
</evidence>
<dbReference type="GO" id="GO:0007155">
    <property type="term" value="P:cell adhesion"/>
    <property type="evidence" value="ECO:0007669"/>
    <property type="project" value="UniProtKB-KW"/>
</dbReference>
<dbReference type="GO" id="GO:0030154">
    <property type="term" value="P:cell differentiation"/>
    <property type="evidence" value="ECO:0007669"/>
    <property type="project" value="UniProtKB-ARBA"/>
</dbReference>
<dbReference type="GO" id="GO:0005604">
    <property type="term" value="C:basement membrane"/>
    <property type="evidence" value="ECO:0007669"/>
    <property type="project" value="UniProtKB-SubCell"/>
</dbReference>
<feature type="domain" description="Laminin IV type A" evidence="19">
    <location>
        <begin position="469"/>
        <end position="655"/>
    </location>
</feature>
<feature type="domain" description="Laminin G" evidence="16">
    <location>
        <begin position="2123"/>
        <end position="2343"/>
    </location>
</feature>
<feature type="transmembrane region" description="Helical" evidence="15">
    <location>
        <begin position="2369"/>
        <end position="2389"/>
    </location>
</feature>
<feature type="transmembrane region" description="Helical" evidence="15">
    <location>
        <begin position="2277"/>
        <end position="2307"/>
    </location>
</feature>
<feature type="disulfide bond" evidence="14">
    <location>
        <begin position="1518"/>
        <end position="1532"/>
    </location>
</feature>
<dbReference type="PANTHER" id="PTHR12231:SF267">
    <property type="entry name" value="BASEMENT MEMBRANE-SPECIFIC HEPARAN SULFATE PROTEOGLYCAN CORE PROTEIN"/>
    <property type="match status" value="1"/>
</dbReference>
<keyword evidence="6" id="KW-0084">Basement membrane</keyword>
<dbReference type="FunFam" id="2.60.40.10:FF:000709">
    <property type="entry name" value="basement membrane-specific heparan sulfate proteoglycan core protein"/>
    <property type="match status" value="1"/>
</dbReference>
<dbReference type="CDD" id="cd05743">
    <property type="entry name" value="Ig_Perlecan_like"/>
    <property type="match status" value="1"/>
</dbReference>
<evidence type="ECO:0000256" key="7">
    <source>
        <dbReference type="ARBA" id="ARBA00022889"/>
    </source>
</evidence>
<dbReference type="InterPro" id="IPR003598">
    <property type="entry name" value="Ig_sub2"/>
</dbReference>
<feature type="disulfide bond" evidence="13">
    <location>
        <begin position="263"/>
        <end position="281"/>
    </location>
</feature>
<keyword evidence="4" id="KW-0732">Signal</keyword>
<evidence type="ECO:0000259" key="18">
    <source>
        <dbReference type="PROSITE" id="PS50835"/>
    </source>
</evidence>
<dbReference type="SUPFAM" id="SSF57424">
    <property type="entry name" value="LDL receptor-like module"/>
    <property type="match status" value="4"/>
</dbReference>
<feature type="disulfide bond" evidence="13">
    <location>
        <begin position="256"/>
        <end position="268"/>
    </location>
</feature>
<feature type="disulfide bond" evidence="13">
    <location>
        <begin position="235"/>
        <end position="250"/>
    </location>
</feature>
<dbReference type="InterPro" id="IPR007110">
    <property type="entry name" value="Ig-like_dom"/>
</dbReference>
<dbReference type="InterPro" id="IPR000034">
    <property type="entry name" value="Laminin_IV"/>
</dbReference>
<dbReference type="PROSITE" id="PS51115">
    <property type="entry name" value="LAMININ_IVA"/>
    <property type="match status" value="3"/>
</dbReference>
<dbReference type="Pfam" id="PF00057">
    <property type="entry name" value="Ldl_recept_a"/>
    <property type="match status" value="4"/>
</dbReference>
<feature type="domain" description="Ig-like" evidence="18">
    <location>
        <begin position="1949"/>
        <end position="2036"/>
    </location>
</feature>
<dbReference type="Pfam" id="PF00054">
    <property type="entry name" value="Laminin_G_1"/>
    <property type="match status" value="1"/>
</dbReference>
<feature type="disulfide bond" evidence="14">
    <location>
        <begin position="1102"/>
        <end position="1111"/>
    </location>
</feature>
<dbReference type="InterPro" id="IPR056863">
    <property type="entry name" value="LMN_ATRN_NET-like_EGF"/>
</dbReference>
<dbReference type="GO" id="GO:0002009">
    <property type="term" value="P:morphogenesis of an epithelium"/>
    <property type="evidence" value="ECO:0007669"/>
    <property type="project" value="UniProtKB-ARBA"/>
</dbReference>
<feature type="domain" description="Laminin IV type A" evidence="19">
    <location>
        <begin position="871"/>
        <end position="1050"/>
    </location>
</feature>
<dbReference type="PANTHER" id="PTHR12231">
    <property type="entry name" value="CTX-RELATED TYPE I TRANSMEMBRANE PROTEIN"/>
    <property type="match status" value="1"/>
</dbReference>
<feature type="disulfide bond" evidence="13">
    <location>
        <begin position="223"/>
        <end position="241"/>
    </location>
</feature>
<dbReference type="Pfam" id="PF24973">
    <property type="entry name" value="EGF_LMN_ATRN"/>
    <property type="match status" value="3"/>
</dbReference>
<dbReference type="InterPro" id="IPR002172">
    <property type="entry name" value="LDrepeatLR_classA_rpt"/>
</dbReference>
<dbReference type="Gene3D" id="4.10.400.10">
    <property type="entry name" value="Low-density Lipoprotein Receptor"/>
    <property type="match status" value="4"/>
</dbReference>
<dbReference type="PROSITE" id="PS50025">
    <property type="entry name" value="LAM_G_DOMAIN"/>
    <property type="match status" value="1"/>
</dbReference>
<feature type="disulfide bond" evidence="14">
    <location>
        <begin position="1506"/>
        <end position="1515"/>
    </location>
</feature>
<feature type="disulfide bond" evidence="14">
    <location>
        <begin position="1447"/>
        <end position="1456"/>
    </location>
</feature>
<dbReference type="InterPro" id="IPR051170">
    <property type="entry name" value="Neural/epithelial_adhesion"/>
</dbReference>
<dbReference type="SUPFAM" id="SSF48726">
    <property type="entry name" value="Immunoglobulin"/>
    <property type="match status" value="7"/>
</dbReference>
<keyword evidence="15" id="KW-0812">Transmembrane</keyword>
<dbReference type="Pfam" id="PF00052">
    <property type="entry name" value="Laminin_B"/>
    <property type="match status" value="3"/>
</dbReference>
<feature type="domain" description="Laminin EGF-like" evidence="17">
    <location>
        <begin position="688"/>
        <end position="737"/>
    </location>
</feature>
<evidence type="ECO:0000313" key="20">
    <source>
        <dbReference type="Ensembl" id="ENSCCRP00015038969.1"/>
    </source>
</evidence>
<feature type="domain" description="Ig-like" evidence="18">
    <location>
        <begin position="1531"/>
        <end position="1624"/>
    </location>
</feature>
<dbReference type="Gene3D" id="2.10.25.10">
    <property type="entry name" value="Laminin"/>
    <property type="match status" value="5"/>
</dbReference>
<feature type="domain" description="Laminin IV type A" evidence="19">
    <location>
        <begin position="1213"/>
        <end position="1394"/>
    </location>
</feature>
<evidence type="ECO:0000313" key="21">
    <source>
        <dbReference type="Proteomes" id="UP000694700"/>
    </source>
</evidence>
<dbReference type="InterPro" id="IPR003599">
    <property type="entry name" value="Ig_sub"/>
</dbReference>
<dbReference type="PRINTS" id="PR00261">
    <property type="entry name" value="LDLRECEPTOR"/>
</dbReference>
<evidence type="ECO:0000256" key="8">
    <source>
        <dbReference type="ARBA" id="ARBA00023054"/>
    </source>
</evidence>
<keyword evidence="5" id="KW-0677">Repeat</keyword>
<dbReference type="Gene3D" id="2.170.300.10">
    <property type="entry name" value="Tie2 ligand-binding domain superfamily"/>
    <property type="match status" value="2"/>
</dbReference>
<dbReference type="SMART" id="SM00192">
    <property type="entry name" value="LDLa"/>
    <property type="match status" value="4"/>
</dbReference>
<feature type="disulfide bond" evidence="13">
    <location>
        <begin position="275"/>
        <end position="290"/>
    </location>
</feature>
<dbReference type="FunFam" id="2.10.25.10:FF:000454">
    <property type="entry name" value="Laminin subunit alpha 1"/>
    <property type="match status" value="1"/>
</dbReference>
<evidence type="ECO:0000256" key="2">
    <source>
        <dbReference type="ARBA" id="ARBA00022525"/>
    </source>
</evidence>
<dbReference type="SUPFAM" id="SSF57196">
    <property type="entry name" value="EGF/Laminin"/>
    <property type="match status" value="3"/>
</dbReference>
<dbReference type="FunFam" id="2.10.25.10:FF:000106">
    <property type="entry name" value="Heparan sulfate proteoglycan 2"/>
    <property type="match status" value="2"/>
</dbReference>
<dbReference type="Ensembl" id="ENSCCRT00015040299.1">
    <property type="protein sequence ID" value="ENSCCRP00015038969.1"/>
    <property type="gene ID" value="ENSCCRG00015011615.1"/>
</dbReference>
<dbReference type="FunFam" id="2.60.40.10:FF:000602">
    <property type="entry name" value="Basement membrane-specific heparan sulfate proteoglycan core protein"/>
    <property type="match status" value="1"/>
</dbReference>
<dbReference type="FunFam" id="2.60.40.10:FF:000349">
    <property type="entry name" value="Basement membrane-specific heparan sulfate proteoglycan core protein"/>
    <property type="match status" value="1"/>
</dbReference>
<dbReference type="InterPro" id="IPR013098">
    <property type="entry name" value="Ig_I-set"/>
</dbReference>
<keyword evidence="8" id="KW-0175">Coiled coil</keyword>
<dbReference type="InterPro" id="IPR013783">
    <property type="entry name" value="Ig-like_fold"/>
</dbReference>
<dbReference type="SMART" id="SM00282">
    <property type="entry name" value="LamG"/>
    <property type="match status" value="1"/>
</dbReference>
<evidence type="ECO:0000256" key="1">
    <source>
        <dbReference type="ARBA" id="ARBA00004302"/>
    </source>
</evidence>
<dbReference type="CDD" id="cd05754">
    <property type="entry name" value="IgI_Perlecan_like"/>
    <property type="match status" value="1"/>
</dbReference>
<dbReference type="GO" id="GO:0048732">
    <property type="term" value="P:gland development"/>
    <property type="evidence" value="ECO:0007669"/>
    <property type="project" value="UniProtKB-ARBA"/>
</dbReference>
<evidence type="ECO:0000256" key="10">
    <source>
        <dbReference type="ARBA" id="ARBA00023180"/>
    </source>
</evidence>
<name>A0A8C1UL21_CYPCA</name>
<dbReference type="SUPFAM" id="SSF57184">
    <property type="entry name" value="Growth factor receptor domain"/>
    <property type="match status" value="1"/>
</dbReference>
<dbReference type="InterPro" id="IPR013320">
    <property type="entry name" value="ConA-like_dom_sf"/>
</dbReference>
<sequence length="2408" mass="264155">PPRRAAGRAVKGLELLKVDVLLTVFFLFLVYYRALVNFTNSFQYGPELDDIYSPAFLEISSAVVDTLESDYNRIPGQQTVNVVLIKKIGKDVFVELDVGSDNNSNETQISDVLFSVVKEGTIASYDTSVIGFEFRRLGEVIPDARECLSGEFRCQDGLACIPQEYVCDQRPDCDDFSDEMNCVSSVSLHITVSVVPVSPTPPTPPKTRPQPGPGPCRADQATCQNGQCISRDYVCDGETDCADGSDEFNCGTPSPCEPNEFKCQNGRCALKLWRCDGDNDCQDNSDEMNCPTKGPGDTCAPEQFVCLSDRTCIPASYQCDEEPDCADRSDEYGCAPPVVTVPPEESITASRGDTVTFTCSAIGVPVPIITWRLNWGHIPANNRITMSNENGRGTLTIHDVKEGDQGAYTCEAINAKGLVFAIPDGVLTGNCRDGHFSVGDRCMPCFCFGITKHCKSTSRYRSQITLRFTEEEDFKGVNVSFPSRPGTQQPLSATQMLINPESEEFQLVDLSRRFLDQDSYWTLPRQFLGNKVDLYGGYLNFKVSYSLQRGGSEPKEKPDVVLSGNGQKFIYRRGNPTLPDTINKRQIRFTEENWQHSSGRAVTRDDLMMTLANLESIHIRTIYDNRMASVGLSDISMDTTTKEFTQQGNPRDVEECRCPAGYSGLSCESCSPGFERVPGPYLGICAGCNCNGHASACDPISGHCLSCQHNTEGPQCDKCKPGYFGDPSRGRYDDCKPCPCPYTETSRRFSNTCFLDHDNQATCDACRPGYTGRRCEKCAPGYVGNPLQPNGQCIPAASLITKCDNRGTINPISKPCYCKANVVGALCDECKNGAFNLAADNPEGCLQCFCMGVTKQCASSTWNRDQVRGGVNGQLFTLSNAANTMTISEGITQRASAEVVYRSFTSIPNDIYYWVLPQNFRGDKVRTSSYGGELQYRIRYETQAHSLVIDERPDVVLQGNGIFLEHFSQTKTLPRVPATITVPFRESAWRRSDGQPCTREHLLMALADISVFMIRATYAYNMAESSISNIQMDIAVPHPTGTERALEVEECACPQGYTGPSCQDCDVGYTRTPGLYLGTCEKCDCHGHASGCESETGDCLNCLHNTVGRRCENCLPGFYGNPKTGDPQACRPCPCLGHSSSQPSSCYLDSDGQPTCECPMNVEGSTCSTCKQGTFYLSPANKDGCLSCFCMGVTQPDELHQCFSSVSTVFTPGNYQGFALVNRQRTNRIDSGFSIELSTDRTQLSYTNFNDLGQEPHYWQLPNAYQGDKVGAYGGKLKYTISYVPGPRGSPIEDADVQIIGNDITLVARQPWRRGHGARESQDFEIIFREEHWQRPDGMPATREHLMMVLADLDDILIRASYHTEMRSSSISGVRMDIAVPEYTGLAQALEVEQCQCPPGYRGLSCQDCASGYTRTGGGLYLGHCEPCDCNSHSDSCHPETGICTNCQHNTKGELCEQCADGFFGDPTAGTPEDCQACACPGTDPDNQFSRTCESLGNGGYQCTACQPGYTGQYCERCASGYVGNPQARIPCLAASLVVKVYPERVQVVQGLPVTLRCQVSGYPPHYFHWSREDGRPISSTAERRRQGTELHFPSVQPSDAGIYICTCRDQRSSNRSKAEIVVTTLPSKPIEVFIEEPKLQSVAVGSTVSFICTAKSKLPAYTLVWTRIRNGKLPNRAMDFNGILTIQNVQPEDAGTYVCTGSNMLGMDEGTATLYVPATEGAQPVATINPPVLTVQQGQRAEFRCTVTGNPTPAVEWIEGPGNRISSKAVIRNGLLTIPSVDRSDEGEYICKALNTHGDQPHGLPRVQVSPQRVEIHEGETLRLYCRAVGSPTPGLTWKKRGGSLPPQARMERTDIGTLLVPNIRSSDAGTYLCVGTNTVGYNSNIILSCRASGLLSSNHQVLGTQLRILLASADDAGEYICQVEDGPFPRQASVSVSVISSSSRKSPRLMRNRKVSMTITFILQIINKHAIMKAEGSTATLHCDPTITWSKERSSLPWRHKIVDNSLVLPNVGRQDSGQYVCNATNHMGTSEVTIMLEVDSELNLCLEMIVFILCLSDSCSELCLAHGTPPMRFEWTKVNGSLPPTGQQQGGDLQINLAKESDAGTYKCVASNKVGKSEALARVSVRYESYIAYPPLTNIHNDLRIEMEFKPMFSDGLMFFSGGKKMKVEDFVTLSMVDGHVEFRYELGTGQAVLRSQEPVSLGQWHRVVAERLNKDGSLKVDHAREITRSSPGKAQGLNIHTPMYLGGVPKMDILPKPANVSMLFDGCIGEVRMAFTLSVVFITAHGHVLILNSSFGVFFFFFYRSSSMERSWIYHTASLKAEPSGSVQTAAHVTAGLVCTEAPVWPVLSTSTSASALKDTRVSHLISLYLCLYLMLVLILTMVVLDTGKKWVHPSLFLRSKGSL</sequence>
<dbReference type="InterPro" id="IPR036179">
    <property type="entry name" value="Ig-like_dom_sf"/>
</dbReference>
<dbReference type="InterPro" id="IPR000742">
    <property type="entry name" value="EGF"/>
</dbReference>
<keyword evidence="2" id="KW-0964">Secreted</keyword>
<dbReference type="SMART" id="SM00180">
    <property type="entry name" value="EGF_Lam"/>
    <property type="match status" value="7"/>
</dbReference>
<organism evidence="20 21">
    <name type="scientific">Cyprinus carpio</name>
    <name type="common">Common carp</name>
    <dbReference type="NCBI Taxonomy" id="7962"/>
    <lineage>
        <taxon>Eukaryota</taxon>
        <taxon>Metazoa</taxon>
        <taxon>Chordata</taxon>
        <taxon>Craniata</taxon>
        <taxon>Vertebrata</taxon>
        <taxon>Euteleostomi</taxon>
        <taxon>Actinopterygii</taxon>
        <taxon>Neopterygii</taxon>
        <taxon>Teleostei</taxon>
        <taxon>Ostariophysi</taxon>
        <taxon>Cypriniformes</taxon>
        <taxon>Cyprinidae</taxon>
        <taxon>Cyprininae</taxon>
        <taxon>Cyprinus</taxon>
    </lineage>
</organism>
<dbReference type="GO" id="GO:0072359">
    <property type="term" value="P:circulatory system development"/>
    <property type="evidence" value="ECO:0007669"/>
    <property type="project" value="UniProtKB-ARBA"/>
</dbReference>
<comment type="caution">
    <text evidence="14">Lacks conserved residue(s) required for the propagation of feature annotation.</text>
</comment>
<dbReference type="CDD" id="cd00110">
    <property type="entry name" value="LamG"/>
    <property type="match status" value="1"/>
</dbReference>
<dbReference type="PROSITE" id="PS01209">
    <property type="entry name" value="LDLRA_1"/>
    <property type="match status" value="3"/>
</dbReference>
<dbReference type="Gene3D" id="2.60.120.200">
    <property type="match status" value="1"/>
</dbReference>
<evidence type="ECO:0000256" key="14">
    <source>
        <dbReference type="PROSITE-ProRule" id="PRU00460"/>
    </source>
</evidence>
<dbReference type="InterPro" id="IPR023415">
    <property type="entry name" value="LDLR_class-A_CS"/>
</dbReference>
<evidence type="ECO:0000256" key="15">
    <source>
        <dbReference type="SAM" id="Phobius"/>
    </source>
</evidence>
<dbReference type="Pfam" id="PF07679">
    <property type="entry name" value="I-set"/>
    <property type="match status" value="3"/>
</dbReference>
<keyword evidence="15" id="KW-1133">Transmembrane helix</keyword>
<feature type="domain" description="Laminin EGF-like" evidence="17">
    <location>
        <begin position="1478"/>
        <end position="1534"/>
    </location>
</feature>
<feature type="disulfide bond" evidence="14">
    <location>
        <begin position="707"/>
        <end position="716"/>
    </location>
</feature>
<dbReference type="SMART" id="SM00409">
    <property type="entry name" value="IG"/>
    <property type="match status" value="7"/>
</dbReference>
<comment type="subcellular location">
    <subcellularLocation>
        <location evidence="1">Secreted</location>
        <location evidence="1">Extracellular space</location>
        <location evidence="1">Extracellular matrix</location>
        <location evidence="1">Basement membrane</location>
    </subcellularLocation>
</comment>
<dbReference type="CDD" id="cd00112">
    <property type="entry name" value="LDLa"/>
    <property type="match status" value="4"/>
</dbReference>
<dbReference type="PROSITE" id="PS50068">
    <property type="entry name" value="LDLRA_2"/>
    <property type="match status" value="4"/>
</dbReference>
<dbReference type="FunFam" id="2.10.25.10:FF:000065">
    <property type="entry name" value="Laminin subunit beta 1"/>
    <property type="match status" value="1"/>
</dbReference>
<dbReference type="SMART" id="SM00406">
    <property type="entry name" value="IGv"/>
    <property type="match status" value="3"/>
</dbReference>
<dbReference type="SMART" id="SM00408">
    <property type="entry name" value="IGc2"/>
    <property type="match status" value="7"/>
</dbReference>
<dbReference type="Proteomes" id="UP000694700">
    <property type="component" value="Unplaced"/>
</dbReference>
<evidence type="ECO:0000256" key="3">
    <source>
        <dbReference type="ARBA" id="ARBA00022530"/>
    </source>
</evidence>
<feature type="transmembrane region" description="Helical" evidence="15">
    <location>
        <begin position="12"/>
        <end position="32"/>
    </location>
</feature>
<keyword evidence="9 14" id="KW-1015">Disulfide bond</keyword>
<dbReference type="SUPFAM" id="SSF49899">
    <property type="entry name" value="Concanavalin A-like lectins/glucanases"/>
    <property type="match status" value="1"/>
</dbReference>
<dbReference type="InterPro" id="IPR002049">
    <property type="entry name" value="LE_dom"/>
</dbReference>
<keyword evidence="10" id="KW-0325">Glycoprotein</keyword>
<evidence type="ECO:0000256" key="4">
    <source>
        <dbReference type="ARBA" id="ARBA00022729"/>
    </source>
</evidence>
<dbReference type="InterPro" id="IPR001791">
    <property type="entry name" value="Laminin_G"/>
</dbReference>
<reference evidence="20" key="1">
    <citation type="submission" date="2025-08" db="UniProtKB">
        <authorList>
            <consortium name="Ensembl"/>
        </authorList>
    </citation>
    <scope>IDENTIFICATION</scope>
</reference>
<feature type="domain" description="Laminin EGF-like" evidence="17">
    <location>
        <begin position="1083"/>
        <end position="1132"/>
    </location>
</feature>
<keyword evidence="7" id="KW-0130">Cell adhesion</keyword>
<keyword evidence="3" id="KW-0272">Extracellular matrix</keyword>
<dbReference type="InterPro" id="IPR013106">
    <property type="entry name" value="Ig_V-set"/>
</dbReference>
<accession>A0A8C1UL21</accession>